<dbReference type="Pfam" id="PF13683">
    <property type="entry name" value="rve_3"/>
    <property type="match status" value="1"/>
</dbReference>
<organism evidence="2 3">
    <name type="scientific">Desulfosoma caldarium</name>
    <dbReference type="NCBI Taxonomy" id="610254"/>
    <lineage>
        <taxon>Bacteria</taxon>
        <taxon>Pseudomonadati</taxon>
        <taxon>Thermodesulfobacteriota</taxon>
        <taxon>Syntrophobacteria</taxon>
        <taxon>Syntrophobacterales</taxon>
        <taxon>Syntrophobacteraceae</taxon>
        <taxon>Desulfosoma</taxon>
    </lineage>
</organism>
<dbReference type="GO" id="GO:0003676">
    <property type="term" value="F:nucleic acid binding"/>
    <property type="evidence" value="ECO:0007669"/>
    <property type="project" value="InterPro"/>
</dbReference>
<comment type="caution">
    <text evidence="2">The sequence shown here is derived from an EMBL/GenBank/DDBJ whole genome shotgun (WGS) entry which is preliminary data.</text>
</comment>
<accession>A0A3N1UJ49</accession>
<dbReference type="SUPFAM" id="SSF53098">
    <property type="entry name" value="Ribonuclease H-like"/>
    <property type="match status" value="1"/>
</dbReference>
<sequence>MLVRIHKRARTTPAIRKEIQQSTLSERALATQYGITRATVRKWKHRDSCEDRPTMPKTLHTTLSAIQERVVVELRTTLLLPLDDLLAVTREFINPKVSRSGLHRCLRRHGVANLKELIPQEQGPNKAVTKSFKDYEPGFVHVDVKYLPQMPDETARKYLFVAIDRATRWVFFEIKADKSAASASSFLKNLVKKAPFKIVKVLTDNGKEFTDRFCATGSRRPTGNHLFDQLCAQYNIQHRLIKPNHPQTNGMVERFNGRIHEVLSQTRFHTAAQLKEALTHYRRLYNHHIPQKNLGHITPIQALKNWQQKRPQLFVKSVHDFSGPDTKGRRTFMYSPLRTTG</sequence>
<evidence type="ECO:0000313" key="2">
    <source>
        <dbReference type="EMBL" id="ROQ90123.1"/>
    </source>
</evidence>
<dbReference type="InterPro" id="IPR012337">
    <property type="entry name" value="RNaseH-like_sf"/>
</dbReference>
<dbReference type="InterPro" id="IPR047656">
    <property type="entry name" value="IS481-like_transpos"/>
</dbReference>
<feature type="domain" description="Integrase catalytic" evidence="1">
    <location>
        <begin position="133"/>
        <end position="307"/>
    </location>
</feature>
<proteinExistence type="predicted"/>
<name>A0A3N1UJ49_9BACT</name>
<dbReference type="PROSITE" id="PS50994">
    <property type="entry name" value="INTEGRASE"/>
    <property type="match status" value="1"/>
</dbReference>
<dbReference type="RefSeq" id="WP_123291187.1">
    <property type="nucleotide sequence ID" value="NZ_RJVA01000015.1"/>
</dbReference>
<dbReference type="NCBIfam" id="NF033577">
    <property type="entry name" value="transpos_IS481"/>
    <property type="match status" value="1"/>
</dbReference>
<dbReference type="Gene3D" id="3.30.420.10">
    <property type="entry name" value="Ribonuclease H-like superfamily/Ribonuclease H"/>
    <property type="match status" value="1"/>
</dbReference>
<dbReference type="PANTHER" id="PTHR35004:SF6">
    <property type="entry name" value="TRANSPOSASE"/>
    <property type="match status" value="1"/>
</dbReference>
<keyword evidence="3" id="KW-1185">Reference proteome</keyword>
<dbReference type="GO" id="GO:0015074">
    <property type="term" value="P:DNA integration"/>
    <property type="evidence" value="ECO:0007669"/>
    <property type="project" value="InterPro"/>
</dbReference>
<dbReference type="OrthoDB" id="5403451at2"/>
<dbReference type="Proteomes" id="UP000276223">
    <property type="component" value="Unassembled WGS sequence"/>
</dbReference>
<dbReference type="EMBL" id="RJVA01000015">
    <property type="protein sequence ID" value="ROQ90123.1"/>
    <property type="molecule type" value="Genomic_DNA"/>
</dbReference>
<reference evidence="2 3" key="1">
    <citation type="submission" date="2018-11" db="EMBL/GenBank/DDBJ databases">
        <title>Genomic Encyclopedia of Type Strains, Phase IV (KMG-IV): sequencing the most valuable type-strain genomes for metagenomic binning, comparative biology and taxonomic classification.</title>
        <authorList>
            <person name="Goeker M."/>
        </authorList>
    </citation>
    <scope>NUCLEOTIDE SEQUENCE [LARGE SCALE GENOMIC DNA]</scope>
    <source>
        <strain evidence="2 3">DSM 22027</strain>
    </source>
</reference>
<gene>
    <name evidence="2" type="ORF">EDC27_2728</name>
</gene>
<evidence type="ECO:0000259" key="1">
    <source>
        <dbReference type="PROSITE" id="PS50994"/>
    </source>
</evidence>
<dbReference type="PANTHER" id="PTHR35004">
    <property type="entry name" value="TRANSPOSASE RV3428C-RELATED"/>
    <property type="match status" value="1"/>
</dbReference>
<dbReference type="AlphaFoldDB" id="A0A3N1UJ49"/>
<evidence type="ECO:0000313" key="3">
    <source>
        <dbReference type="Proteomes" id="UP000276223"/>
    </source>
</evidence>
<protein>
    <submittedName>
        <fullName evidence="2">Integrase-like protein</fullName>
    </submittedName>
</protein>
<dbReference type="InterPro" id="IPR001584">
    <property type="entry name" value="Integrase_cat-core"/>
</dbReference>
<dbReference type="InterPro" id="IPR036397">
    <property type="entry name" value="RNaseH_sf"/>
</dbReference>